<dbReference type="Proteomes" id="UP001501294">
    <property type="component" value="Unassembled WGS sequence"/>
</dbReference>
<reference evidence="9" key="1">
    <citation type="journal article" date="2019" name="Int. J. Syst. Evol. Microbiol.">
        <title>The Global Catalogue of Microorganisms (GCM) 10K type strain sequencing project: providing services to taxonomists for standard genome sequencing and annotation.</title>
        <authorList>
            <consortium name="The Broad Institute Genomics Platform"/>
            <consortium name="The Broad Institute Genome Sequencing Center for Infectious Disease"/>
            <person name="Wu L."/>
            <person name="Ma J."/>
        </authorList>
    </citation>
    <scope>NUCLEOTIDE SEQUENCE [LARGE SCALE GENOMIC DNA]</scope>
    <source>
        <strain evidence="9">JCM 17727</strain>
    </source>
</reference>
<dbReference type="InterPro" id="IPR002771">
    <property type="entry name" value="Multi_antbiot-R_MarC"/>
</dbReference>
<dbReference type="EMBL" id="BAABFU010000001">
    <property type="protein sequence ID" value="GAA4347010.1"/>
    <property type="molecule type" value="Genomic_DNA"/>
</dbReference>
<comment type="subcellular location">
    <subcellularLocation>
        <location evidence="1 7">Cell membrane</location>
        <topology evidence="1 7">Multi-pass membrane protein</topology>
    </subcellularLocation>
</comment>
<evidence type="ECO:0000313" key="8">
    <source>
        <dbReference type="EMBL" id="GAA4347010.1"/>
    </source>
</evidence>
<evidence type="ECO:0000256" key="1">
    <source>
        <dbReference type="ARBA" id="ARBA00004651"/>
    </source>
</evidence>
<accession>A0ABP8HXR8</accession>
<evidence type="ECO:0000256" key="5">
    <source>
        <dbReference type="ARBA" id="ARBA00022989"/>
    </source>
</evidence>
<keyword evidence="5 7" id="KW-1133">Transmembrane helix</keyword>
<comment type="similarity">
    <text evidence="2 7">Belongs to the UPF0056 (MarC) family.</text>
</comment>
<keyword evidence="9" id="KW-1185">Reference proteome</keyword>
<evidence type="ECO:0000256" key="2">
    <source>
        <dbReference type="ARBA" id="ARBA00009784"/>
    </source>
</evidence>
<dbReference type="Pfam" id="PF01914">
    <property type="entry name" value="MarC"/>
    <property type="match status" value="1"/>
</dbReference>
<feature type="transmembrane region" description="Helical" evidence="7">
    <location>
        <begin position="57"/>
        <end position="79"/>
    </location>
</feature>
<evidence type="ECO:0000256" key="6">
    <source>
        <dbReference type="ARBA" id="ARBA00023136"/>
    </source>
</evidence>
<sequence length="159" mass="16743">MVGAVVIGQILLSAMGISLVSLQVAGGMILFIFSLQMIFGDALAFSSGGEKEKGHDIAVFPLAVPSIATPGAIMAAILLTDNHVYDIQTQVGTSLIMLGVLAVAFLFMLAASPILKVIGQNGAAILIRVMGLILAAMSLEFILEAFKIFEWLETFNQTS</sequence>
<comment type="caution">
    <text evidence="8">The sequence shown here is derived from an EMBL/GenBank/DDBJ whole genome shotgun (WGS) entry which is preliminary data.</text>
</comment>
<feature type="transmembrane region" description="Helical" evidence="7">
    <location>
        <begin position="91"/>
        <end position="111"/>
    </location>
</feature>
<evidence type="ECO:0000256" key="3">
    <source>
        <dbReference type="ARBA" id="ARBA00022475"/>
    </source>
</evidence>
<name>A0ABP8HXR8_9GAMM</name>
<keyword evidence="4 7" id="KW-0812">Transmembrane</keyword>
<evidence type="ECO:0000313" key="9">
    <source>
        <dbReference type="Proteomes" id="UP001501294"/>
    </source>
</evidence>
<dbReference type="PANTHER" id="PTHR33508:SF1">
    <property type="entry name" value="UPF0056 MEMBRANE PROTEIN YHCE"/>
    <property type="match status" value="1"/>
</dbReference>
<dbReference type="PANTHER" id="PTHR33508">
    <property type="entry name" value="UPF0056 MEMBRANE PROTEIN YHCE"/>
    <property type="match status" value="1"/>
</dbReference>
<keyword evidence="3" id="KW-1003">Cell membrane</keyword>
<protein>
    <recommendedName>
        <fullName evidence="7">UPF0056 membrane protein</fullName>
    </recommendedName>
</protein>
<comment type="caution">
    <text evidence="7">Lacks conserved residue(s) required for the propagation of feature annotation.</text>
</comment>
<gene>
    <name evidence="8" type="ORF">GCM10023150_08970</name>
</gene>
<evidence type="ECO:0000256" key="7">
    <source>
        <dbReference type="RuleBase" id="RU362048"/>
    </source>
</evidence>
<organism evidence="8 9">
    <name type="scientific">Kangiella taiwanensis</name>
    <dbReference type="NCBI Taxonomy" id="1079179"/>
    <lineage>
        <taxon>Bacteria</taxon>
        <taxon>Pseudomonadati</taxon>
        <taxon>Pseudomonadota</taxon>
        <taxon>Gammaproteobacteria</taxon>
        <taxon>Kangiellales</taxon>
        <taxon>Kangiellaceae</taxon>
        <taxon>Kangiella</taxon>
    </lineage>
</organism>
<keyword evidence="6 7" id="KW-0472">Membrane</keyword>
<evidence type="ECO:0000256" key="4">
    <source>
        <dbReference type="ARBA" id="ARBA00022692"/>
    </source>
</evidence>
<feature type="transmembrane region" description="Helical" evidence="7">
    <location>
        <begin position="123"/>
        <end position="143"/>
    </location>
</feature>
<proteinExistence type="inferred from homology"/>